<organism evidence="1 2">
    <name type="scientific">Oedothorax gibbosus</name>
    <dbReference type="NCBI Taxonomy" id="931172"/>
    <lineage>
        <taxon>Eukaryota</taxon>
        <taxon>Metazoa</taxon>
        <taxon>Ecdysozoa</taxon>
        <taxon>Arthropoda</taxon>
        <taxon>Chelicerata</taxon>
        <taxon>Arachnida</taxon>
        <taxon>Araneae</taxon>
        <taxon>Araneomorphae</taxon>
        <taxon>Entelegynae</taxon>
        <taxon>Araneoidea</taxon>
        <taxon>Linyphiidae</taxon>
        <taxon>Erigoninae</taxon>
        <taxon>Oedothorax</taxon>
    </lineage>
</organism>
<accession>A0AAV6V8K7</accession>
<dbReference type="EMBL" id="JAFNEN010000132">
    <property type="protein sequence ID" value="KAG8192949.1"/>
    <property type="molecule type" value="Genomic_DNA"/>
</dbReference>
<protein>
    <submittedName>
        <fullName evidence="1">Uncharacterized protein</fullName>
    </submittedName>
</protein>
<evidence type="ECO:0000313" key="1">
    <source>
        <dbReference type="EMBL" id="KAG8192949.1"/>
    </source>
</evidence>
<name>A0AAV6V8K7_9ARAC</name>
<comment type="caution">
    <text evidence="1">The sequence shown here is derived from an EMBL/GenBank/DDBJ whole genome shotgun (WGS) entry which is preliminary data.</text>
</comment>
<keyword evidence="2" id="KW-1185">Reference proteome</keyword>
<dbReference type="AlphaFoldDB" id="A0AAV6V8K7"/>
<reference evidence="1 2" key="1">
    <citation type="journal article" date="2022" name="Nat. Ecol. Evol.">
        <title>A masculinizing supergene underlies an exaggerated male reproductive morph in a spider.</title>
        <authorList>
            <person name="Hendrickx F."/>
            <person name="De Corte Z."/>
            <person name="Sonet G."/>
            <person name="Van Belleghem S.M."/>
            <person name="Kostlbacher S."/>
            <person name="Vangestel C."/>
        </authorList>
    </citation>
    <scope>NUCLEOTIDE SEQUENCE [LARGE SCALE GENOMIC DNA]</scope>
    <source>
        <strain evidence="1">W744_W776</strain>
    </source>
</reference>
<dbReference type="Proteomes" id="UP000827092">
    <property type="component" value="Unassembled WGS sequence"/>
</dbReference>
<proteinExistence type="predicted"/>
<sequence length="158" mass="17511">MVGLRSKQTANREARLLGCGKRATIVRGWASHGYLCMDLALRRGGCNFNRQGMVAKLLNLNYFLSLVKDSRCGNTPITWLAGLHVISLGVYFQQLTVASRLGGPQKNMSQSSTKNLRRAVFAQQADLASFKPLETEACEFQKPSQKSHMIIIMSSHPL</sequence>
<evidence type="ECO:0000313" key="2">
    <source>
        <dbReference type="Proteomes" id="UP000827092"/>
    </source>
</evidence>
<gene>
    <name evidence="1" type="ORF">JTE90_028073</name>
</gene>